<evidence type="ECO:0000313" key="3">
    <source>
        <dbReference type="Proteomes" id="UP000054477"/>
    </source>
</evidence>
<reference evidence="2 3" key="1">
    <citation type="submission" date="2014-04" db="EMBL/GenBank/DDBJ databases">
        <authorList>
            <consortium name="DOE Joint Genome Institute"/>
            <person name="Kuo A."/>
            <person name="Kohler A."/>
            <person name="Nagy L.G."/>
            <person name="Floudas D."/>
            <person name="Copeland A."/>
            <person name="Barry K.W."/>
            <person name="Cichocki N."/>
            <person name="Veneault-Fourrey C."/>
            <person name="LaButti K."/>
            <person name="Lindquist E.A."/>
            <person name="Lipzen A."/>
            <person name="Lundell T."/>
            <person name="Morin E."/>
            <person name="Murat C."/>
            <person name="Sun H."/>
            <person name="Tunlid A."/>
            <person name="Henrissat B."/>
            <person name="Grigoriev I.V."/>
            <person name="Hibbett D.S."/>
            <person name="Martin F."/>
            <person name="Nordberg H.P."/>
            <person name="Cantor M.N."/>
            <person name="Hua S.X."/>
        </authorList>
    </citation>
    <scope>NUCLEOTIDE SEQUENCE [LARGE SCALE GENOMIC DNA]</scope>
    <source>
        <strain evidence="2 3">LaAM-08-1</strain>
    </source>
</reference>
<organism evidence="2 3">
    <name type="scientific">Laccaria amethystina LaAM-08-1</name>
    <dbReference type="NCBI Taxonomy" id="1095629"/>
    <lineage>
        <taxon>Eukaryota</taxon>
        <taxon>Fungi</taxon>
        <taxon>Dikarya</taxon>
        <taxon>Basidiomycota</taxon>
        <taxon>Agaricomycotina</taxon>
        <taxon>Agaricomycetes</taxon>
        <taxon>Agaricomycetidae</taxon>
        <taxon>Agaricales</taxon>
        <taxon>Agaricineae</taxon>
        <taxon>Hydnangiaceae</taxon>
        <taxon>Laccaria</taxon>
    </lineage>
</organism>
<dbReference type="InterPro" id="IPR029001">
    <property type="entry name" value="ITPase-like_fam"/>
</dbReference>
<feature type="region of interest" description="Disordered" evidence="1">
    <location>
        <begin position="1"/>
        <end position="29"/>
    </location>
</feature>
<dbReference type="Proteomes" id="UP000054477">
    <property type="component" value="Unassembled WGS sequence"/>
</dbReference>
<dbReference type="STRING" id="1095629.A0A0C9XWC4"/>
<reference evidence="3" key="2">
    <citation type="submission" date="2015-01" db="EMBL/GenBank/DDBJ databases">
        <title>Evolutionary Origins and Diversification of the Mycorrhizal Mutualists.</title>
        <authorList>
            <consortium name="DOE Joint Genome Institute"/>
            <consortium name="Mycorrhizal Genomics Consortium"/>
            <person name="Kohler A."/>
            <person name="Kuo A."/>
            <person name="Nagy L.G."/>
            <person name="Floudas D."/>
            <person name="Copeland A."/>
            <person name="Barry K.W."/>
            <person name="Cichocki N."/>
            <person name="Veneault-Fourrey C."/>
            <person name="LaButti K."/>
            <person name="Lindquist E.A."/>
            <person name="Lipzen A."/>
            <person name="Lundell T."/>
            <person name="Morin E."/>
            <person name="Murat C."/>
            <person name="Riley R."/>
            <person name="Ohm R."/>
            <person name="Sun H."/>
            <person name="Tunlid A."/>
            <person name="Henrissat B."/>
            <person name="Grigoriev I.V."/>
            <person name="Hibbett D.S."/>
            <person name="Martin F."/>
        </authorList>
    </citation>
    <scope>NUCLEOTIDE SEQUENCE [LARGE SCALE GENOMIC DNA]</scope>
    <source>
        <strain evidence="3">LaAM-08-1</strain>
    </source>
</reference>
<protein>
    <submittedName>
        <fullName evidence="2">Uncharacterized protein</fullName>
    </submittedName>
</protein>
<name>A0A0C9XWC4_9AGAR</name>
<evidence type="ECO:0000313" key="2">
    <source>
        <dbReference type="EMBL" id="KIK05889.1"/>
    </source>
</evidence>
<feature type="compositionally biased region" description="Polar residues" evidence="1">
    <location>
        <begin position="20"/>
        <end position="29"/>
    </location>
</feature>
<accession>A0A0C9XWC4</accession>
<sequence length="197" mass="21322">MVPSEVPVDENTEETPPLTGASSQNNTSLKRNFTSLFGLKKPSLPPPAGDRGRFIEDVDPYLEPDIVPSTLEENWPVSSFADIHEYLVATATHKAVEVYKSLAEQNPEHARDLVIAGSRQIPSGVSAAPTSRYGGLDPCSAHNVRYSELLEKPESKADNLGIFLDLNGVREVVTGLVVIKARPAVFPVLSSPGYTIK</sequence>
<evidence type="ECO:0000256" key="1">
    <source>
        <dbReference type="SAM" id="MobiDB-lite"/>
    </source>
</evidence>
<dbReference type="Gene3D" id="3.90.950.10">
    <property type="match status" value="1"/>
</dbReference>
<dbReference type="AlphaFoldDB" id="A0A0C9XWC4"/>
<keyword evidence="3" id="KW-1185">Reference proteome</keyword>
<dbReference type="EMBL" id="KN838556">
    <property type="protein sequence ID" value="KIK05889.1"/>
    <property type="molecule type" value="Genomic_DNA"/>
</dbReference>
<dbReference type="HOGENOM" id="CLU_1384362_0_0_1"/>
<dbReference type="OrthoDB" id="10267058at2759"/>
<gene>
    <name evidence="2" type="ORF">K443DRAFT_120324</name>
</gene>
<proteinExistence type="predicted"/>